<dbReference type="PANTHER" id="PTHR30126">
    <property type="entry name" value="HTH-TYPE TRANSCRIPTIONAL REGULATOR"/>
    <property type="match status" value="1"/>
</dbReference>
<dbReference type="InterPro" id="IPR005119">
    <property type="entry name" value="LysR_subst-bd"/>
</dbReference>
<keyword evidence="3" id="KW-0805">Transcription regulation</keyword>
<evidence type="ECO:0000259" key="6">
    <source>
        <dbReference type="PROSITE" id="PS50931"/>
    </source>
</evidence>
<comment type="caution">
    <text evidence="7">The sequence shown here is derived from an EMBL/GenBank/DDBJ whole genome shotgun (WGS) entry which is preliminary data.</text>
</comment>
<keyword evidence="8" id="KW-1185">Reference proteome</keyword>
<dbReference type="SUPFAM" id="SSF46785">
    <property type="entry name" value="Winged helix' DNA-binding domain"/>
    <property type="match status" value="1"/>
</dbReference>
<feature type="domain" description="HTH lysR-type" evidence="6">
    <location>
        <begin position="7"/>
        <end position="64"/>
    </location>
</feature>
<reference evidence="7 8" key="1">
    <citation type="submission" date="2024-09" db="EMBL/GenBank/DDBJ databases">
        <authorList>
            <person name="Sun Q."/>
            <person name="Mori K."/>
        </authorList>
    </citation>
    <scope>NUCLEOTIDE SEQUENCE [LARGE SCALE GENOMIC DNA]</scope>
    <source>
        <strain evidence="7 8">KCTC 23279</strain>
    </source>
</reference>
<dbReference type="Pfam" id="PF03466">
    <property type="entry name" value="LysR_substrate"/>
    <property type="match status" value="1"/>
</dbReference>
<name>A0ABV6EXB3_9BRAD</name>
<gene>
    <name evidence="7" type="ORF">ACFFJ6_20370</name>
</gene>
<dbReference type="InterPro" id="IPR036388">
    <property type="entry name" value="WH-like_DNA-bd_sf"/>
</dbReference>
<dbReference type="Gene3D" id="1.10.10.10">
    <property type="entry name" value="Winged helix-like DNA-binding domain superfamily/Winged helix DNA-binding domain"/>
    <property type="match status" value="1"/>
</dbReference>
<evidence type="ECO:0000256" key="1">
    <source>
        <dbReference type="ARBA" id="ARBA00003502"/>
    </source>
</evidence>
<protein>
    <submittedName>
        <fullName evidence="7">LysR family transcriptional regulator</fullName>
    </submittedName>
</protein>
<dbReference type="PANTHER" id="PTHR30126:SF88">
    <property type="entry name" value="TRANSCRIPTIONAL REGULATOR-RELATED"/>
    <property type="match status" value="1"/>
</dbReference>
<sequence length="290" mass="31741">MAQVPKTTIEQWSILRAVVELGSYAQAAETLHRSQSSISYAIANLQQAANVQLLQIEGRRAVLTEAGRALLAEVGPLIDDFLRIEQRACAVGHGERVALRLLVDSVFPKPRLFNALQSLSRAHPHVDVHLREAVRLPMPEPNDRTYDIAIAQPTIGSRYGTRVADVDLIAVASKTHPLAHRSRPISRATLARHLGIEIRDIEWPASLKTQAGGKTWHMSTIESVIGVVREGLGYSWLPRHMIQGDLSCGDLVELCLGEGGERRIPLDLCFSEQEPANGAVLFLAEALGPS</sequence>
<dbReference type="SUPFAM" id="SSF53850">
    <property type="entry name" value="Periplasmic binding protein-like II"/>
    <property type="match status" value="1"/>
</dbReference>
<evidence type="ECO:0000256" key="4">
    <source>
        <dbReference type="ARBA" id="ARBA00023125"/>
    </source>
</evidence>
<evidence type="ECO:0000313" key="8">
    <source>
        <dbReference type="Proteomes" id="UP001589775"/>
    </source>
</evidence>
<dbReference type="RefSeq" id="WP_378391222.1">
    <property type="nucleotide sequence ID" value="NZ_JBHLWM010000008.1"/>
</dbReference>
<comment type="function">
    <text evidence="1">NodD regulates the expression of the nodABCFE genes which encode other nodulation proteins. NodD is also a negative regulator of its own expression. Binds flavonoids as inducers.</text>
</comment>
<evidence type="ECO:0000256" key="2">
    <source>
        <dbReference type="ARBA" id="ARBA00009437"/>
    </source>
</evidence>
<evidence type="ECO:0000256" key="3">
    <source>
        <dbReference type="ARBA" id="ARBA00023015"/>
    </source>
</evidence>
<keyword evidence="5" id="KW-0804">Transcription</keyword>
<keyword evidence="4" id="KW-0238">DNA-binding</keyword>
<evidence type="ECO:0000256" key="5">
    <source>
        <dbReference type="ARBA" id="ARBA00023163"/>
    </source>
</evidence>
<accession>A0ABV6EXB3</accession>
<dbReference type="InterPro" id="IPR000847">
    <property type="entry name" value="LysR_HTH_N"/>
</dbReference>
<dbReference type="PROSITE" id="PS50931">
    <property type="entry name" value="HTH_LYSR"/>
    <property type="match status" value="1"/>
</dbReference>
<organism evidence="7 8">
    <name type="scientific">Rhodopseudomonas telluris</name>
    <dbReference type="NCBI Taxonomy" id="644215"/>
    <lineage>
        <taxon>Bacteria</taxon>
        <taxon>Pseudomonadati</taxon>
        <taxon>Pseudomonadota</taxon>
        <taxon>Alphaproteobacteria</taxon>
        <taxon>Hyphomicrobiales</taxon>
        <taxon>Nitrobacteraceae</taxon>
        <taxon>Rhodopseudomonas</taxon>
    </lineage>
</organism>
<comment type="similarity">
    <text evidence="2">Belongs to the LysR transcriptional regulatory family.</text>
</comment>
<dbReference type="InterPro" id="IPR036390">
    <property type="entry name" value="WH_DNA-bd_sf"/>
</dbReference>
<dbReference type="Gene3D" id="3.40.190.290">
    <property type="match status" value="1"/>
</dbReference>
<dbReference type="Pfam" id="PF00126">
    <property type="entry name" value="HTH_1"/>
    <property type="match status" value="1"/>
</dbReference>
<proteinExistence type="inferred from homology"/>
<dbReference type="Proteomes" id="UP001589775">
    <property type="component" value="Unassembled WGS sequence"/>
</dbReference>
<dbReference type="EMBL" id="JBHLWM010000008">
    <property type="protein sequence ID" value="MFC0242855.1"/>
    <property type="molecule type" value="Genomic_DNA"/>
</dbReference>
<evidence type="ECO:0000313" key="7">
    <source>
        <dbReference type="EMBL" id="MFC0242855.1"/>
    </source>
</evidence>